<dbReference type="InterPro" id="IPR013320">
    <property type="entry name" value="ConA-like_dom_sf"/>
</dbReference>
<dbReference type="Pfam" id="PF00622">
    <property type="entry name" value="SPRY"/>
    <property type="match status" value="1"/>
</dbReference>
<reference evidence="6 7" key="1">
    <citation type="submission" date="2022-05" db="EMBL/GenBank/DDBJ databases">
        <authorList>
            <consortium name="Genoscope - CEA"/>
            <person name="William W."/>
        </authorList>
    </citation>
    <scope>NUCLEOTIDE SEQUENCE [LARGE SCALE GENOMIC DNA]</scope>
</reference>
<evidence type="ECO:0000313" key="6">
    <source>
        <dbReference type="EMBL" id="CAH3122198.1"/>
    </source>
</evidence>
<evidence type="ECO:0000259" key="5">
    <source>
        <dbReference type="PROSITE" id="PS50234"/>
    </source>
</evidence>
<feature type="transmembrane region" description="Helical" evidence="4">
    <location>
        <begin position="357"/>
        <end position="379"/>
    </location>
</feature>
<evidence type="ECO:0000256" key="1">
    <source>
        <dbReference type="ARBA" id="ARBA00022448"/>
    </source>
</evidence>
<dbReference type="InterPro" id="IPR003877">
    <property type="entry name" value="SPRY_dom"/>
</dbReference>
<evidence type="ECO:0000256" key="3">
    <source>
        <dbReference type="ARBA" id="ARBA00023303"/>
    </source>
</evidence>
<feature type="transmembrane region" description="Helical" evidence="4">
    <location>
        <begin position="429"/>
        <end position="447"/>
    </location>
</feature>
<keyword evidence="4" id="KW-1133">Transmembrane helix</keyword>
<dbReference type="PANTHER" id="PTHR10117">
    <property type="entry name" value="TRANSIENT RECEPTOR POTENTIAL CHANNEL"/>
    <property type="match status" value="1"/>
</dbReference>
<dbReference type="SUPFAM" id="SSF53300">
    <property type="entry name" value="vWA-like"/>
    <property type="match status" value="1"/>
</dbReference>
<name>A0AAU9WQI8_9CNID</name>
<dbReference type="Gene3D" id="2.60.120.920">
    <property type="match status" value="1"/>
</dbReference>
<keyword evidence="4" id="KW-0812">Transmembrane</keyword>
<keyword evidence="7" id="KW-1185">Reference proteome</keyword>
<accession>A0AAU9WQI8</accession>
<dbReference type="GO" id="GO:0034703">
    <property type="term" value="C:cation channel complex"/>
    <property type="evidence" value="ECO:0007669"/>
    <property type="project" value="TreeGrafter"/>
</dbReference>
<gene>
    <name evidence="6" type="ORF">PMEA_00009716</name>
</gene>
<keyword evidence="4" id="KW-0472">Membrane</keyword>
<feature type="transmembrane region" description="Helical" evidence="4">
    <location>
        <begin position="459"/>
        <end position="484"/>
    </location>
</feature>
<evidence type="ECO:0000256" key="4">
    <source>
        <dbReference type="SAM" id="Phobius"/>
    </source>
</evidence>
<dbReference type="InterPro" id="IPR002035">
    <property type="entry name" value="VWF_A"/>
</dbReference>
<sequence length="851" mass="97626">EDEHENIDASTQRSQREKIEKDLDDVLRKGDFHAIDQRVTPKTLKGCKTNTLIKSFQVNKTLRDLADGANPEKYDIKKLEKSIDEFTSALIDPLKADADTRNTFQSCFDDLVDKAIDTKQKKVLHELDTSSYWGVVEVLCINCCMFPLLITSNAFLDDFLETEICFVLTPGKDTSEFNLIKRTINYIVGEYGCLSAKYCVVLHEDHKIIGNINFKERYTTEAALRARIDQLQRPNSTSSLGEDLIATRSAFTNQTHREEAKKVVVLFLNDSIRKVEANTERLPPLLKKIEDMQVNIVPVGIGVCAKLSELNEMATKDGTARHFGEYESHETLGTAILQGIEGKNIYEKYKDYFTTPYFIFFRDLLSYLILLVLHFAICLSPSTVAFSRLEWVILGFFMGRVLVEVDQFIGAKLWRRRTPRTCQTTDSWLWWNMATHLGWSLLGLADLDRLNSVDNPSVYLIHVLYSFFLIMAVILLVNMMIALLSNTYQQVQDNSMQEWSFKRAITIRTYSTYHPIPVPFNLLSVPLIVLWNLRRKCSCVLGDFTSLSTWPSLIRQREALNKVVKKLERMYFEKYGYKFPLTEGKKIDHLVQENERGRKLANQIVRQVFRPRGNKEEKLAFGQRAWYDSPGIAVDGCLLTYVGPDFCDTCKSGDPKKIHSAKFKSPFTPEKPRFEVLIQETGERRIAALGAVHESYDCHKMPGWDSGTVGYHIDDGKIFETGFHELGRKVEGAMAYHGDLIACEVDFRGVSEGKVSVLFSLNGREVARSSVEYTEGNELFPFVSLGFEGITVLTKMCHPDRDHFSRVTNEDLQKEIGDLRRDFRDQLDKQRRMLSEMRDLVLRLKEVKDKD</sequence>
<dbReference type="GO" id="GO:0005886">
    <property type="term" value="C:plasma membrane"/>
    <property type="evidence" value="ECO:0007669"/>
    <property type="project" value="TreeGrafter"/>
</dbReference>
<dbReference type="EMBL" id="CALNXJ010000019">
    <property type="protein sequence ID" value="CAH3122198.1"/>
    <property type="molecule type" value="Genomic_DNA"/>
</dbReference>
<dbReference type="PROSITE" id="PS50234">
    <property type="entry name" value="VWFA"/>
    <property type="match status" value="1"/>
</dbReference>
<dbReference type="SUPFAM" id="SSF49899">
    <property type="entry name" value="Concanavalin A-like lectins/glucanases"/>
    <property type="match status" value="1"/>
</dbReference>
<dbReference type="InterPro" id="IPR043136">
    <property type="entry name" value="B30.2/SPRY_sf"/>
</dbReference>
<dbReference type="Pfam" id="PF00092">
    <property type="entry name" value="VWA"/>
    <property type="match status" value="1"/>
</dbReference>
<protein>
    <recommendedName>
        <fullName evidence="5">VWFA domain-containing protein</fullName>
    </recommendedName>
</protein>
<keyword evidence="2" id="KW-0406">Ion transport</keyword>
<dbReference type="GO" id="GO:0015279">
    <property type="term" value="F:store-operated calcium channel activity"/>
    <property type="evidence" value="ECO:0007669"/>
    <property type="project" value="TreeGrafter"/>
</dbReference>
<keyword evidence="3" id="KW-0407">Ion channel</keyword>
<dbReference type="GO" id="GO:0070679">
    <property type="term" value="F:inositol 1,4,5 trisphosphate binding"/>
    <property type="evidence" value="ECO:0007669"/>
    <property type="project" value="TreeGrafter"/>
</dbReference>
<dbReference type="PANTHER" id="PTHR10117:SF54">
    <property type="entry name" value="TRANSIENT RECEPTOR POTENTIAL-GAMMA PROTEIN"/>
    <property type="match status" value="1"/>
</dbReference>
<evidence type="ECO:0000313" key="7">
    <source>
        <dbReference type="Proteomes" id="UP001159428"/>
    </source>
</evidence>
<feature type="domain" description="VWFA" evidence="5">
    <location>
        <begin position="163"/>
        <end position="340"/>
    </location>
</feature>
<dbReference type="InterPro" id="IPR002153">
    <property type="entry name" value="TRPC_channel"/>
</dbReference>
<dbReference type="GO" id="GO:0051480">
    <property type="term" value="P:regulation of cytosolic calcium ion concentration"/>
    <property type="evidence" value="ECO:0007669"/>
    <property type="project" value="TreeGrafter"/>
</dbReference>
<dbReference type="PRINTS" id="PR01097">
    <property type="entry name" value="TRNSRECEPTRP"/>
</dbReference>
<dbReference type="Gene3D" id="3.40.50.410">
    <property type="entry name" value="von Willebrand factor, type A domain"/>
    <property type="match status" value="1"/>
</dbReference>
<dbReference type="Proteomes" id="UP001159428">
    <property type="component" value="Unassembled WGS sequence"/>
</dbReference>
<proteinExistence type="predicted"/>
<feature type="transmembrane region" description="Helical" evidence="4">
    <location>
        <begin position="391"/>
        <end position="409"/>
    </location>
</feature>
<comment type="caution">
    <text evidence="6">The sequence shown here is derived from an EMBL/GenBank/DDBJ whole genome shotgun (WGS) entry which is preliminary data.</text>
</comment>
<dbReference type="AlphaFoldDB" id="A0AAU9WQI8"/>
<dbReference type="InterPro" id="IPR036465">
    <property type="entry name" value="vWFA_dom_sf"/>
</dbReference>
<evidence type="ECO:0000256" key="2">
    <source>
        <dbReference type="ARBA" id="ARBA00023065"/>
    </source>
</evidence>
<organism evidence="6 7">
    <name type="scientific">Pocillopora meandrina</name>
    <dbReference type="NCBI Taxonomy" id="46732"/>
    <lineage>
        <taxon>Eukaryota</taxon>
        <taxon>Metazoa</taxon>
        <taxon>Cnidaria</taxon>
        <taxon>Anthozoa</taxon>
        <taxon>Hexacorallia</taxon>
        <taxon>Scleractinia</taxon>
        <taxon>Astrocoeniina</taxon>
        <taxon>Pocilloporidae</taxon>
        <taxon>Pocillopora</taxon>
    </lineage>
</organism>
<keyword evidence="1" id="KW-0813">Transport</keyword>
<feature type="non-terminal residue" evidence="6">
    <location>
        <position position="1"/>
    </location>
</feature>